<evidence type="ECO:0000256" key="1">
    <source>
        <dbReference type="SAM" id="MobiDB-lite"/>
    </source>
</evidence>
<evidence type="ECO:0000256" key="2">
    <source>
        <dbReference type="SAM" id="Phobius"/>
    </source>
</evidence>
<keyword evidence="2" id="KW-1133">Transmembrane helix</keyword>
<accession>A0A3E0WT68</accession>
<keyword evidence="2" id="KW-0472">Membrane</keyword>
<reference evidence="4" key="1">
    <citation type="submission" date="2017-05" db="EMBL/GenBank/DDBJ databases">
        <authorList>
            <person name="Sharma S."/>
            <person name="Sidhu C."/>
            <person name="Pinnaka A.K."/>
        </authorList>
    </citation>
    <scope>NUCLEOTIDE SEQUENCE [LARGE SCALE GENOMIC DNA]</scope>
    <source>
        <strain evidence="4">AK93</strain>
    </source>
</reference>
<protein>
    <recommendedName>
        <fullName evidence="5">DUF2335 domain-containing protein</fullName>
    </recommendedName>
</protein>
<gene>
    <name evidence="3" type="ORF">CAL65_13765</name>
</gene>
<proteinExistence type="predicted"/>
<feature type="transmembrane region" description="Helical" evidence="2">
    <location>
        <begin position="118"/>
        <end position="137"/>
    </location>
</feature>
<evidence type="ECO:0008006" key="5">
    <source>
        <dbReference type="Google" id="ProtNLM"/>
    </source>
</evidence>
<dbReference type="RefSeq" id="WP_116304220.1">
    <property type="nucleotide sequence ID" value="NZ_NFZV01000047.1"/>
</dbReference>
<keyword evidence="2" id="KW-0812">Transmembrane</keyword>
<keyword evidence="4" id="KW-1185">Reference proteome</keyword>
<evidence type="ECO:0000313" key="4">
    <source>
        <dbReference type="Proteomes" id="UP000256763"/>
    </source>
</evidence>
<dbReference type="AlphaFoldDB" id="A0A3E0WT68"/>
<evidence type="ECO:0000313" key="3">
    <source>
        <dbReference type="EMBL" id="RFA35166.1"/>
    </source>
</evidence>
<dbReference type="InterPro" id="IPR019284">
    <property type="entry name" value="RP532"/>
</dbReference>
<dbReference type="OrthoDB" id="9182865at2"/>
<feature type="transmembrane region" description="Helical" evidence="2">
    <location>
        <begin position="94"/>
        <end position="112"/>
    </location>
</feature>
<sequence>MARRKNQQRAPAKASKAAATNTGQGNGNPLQAVEMRRHFQGPIPHPDTLQQYELIHPGSAEIIIGMAAKEQAHRHQMSNKALRAETREATMGQVFAFLLGTIVVLSGTYAAVNGHPVFGGLLGGGGLASLLSVFIIGRRRGK</sequence>
<feature type="compositionally biased region" description="Low complexity" evidence="1">
    <location>
        <begin position="10"/>
        <end position="19"/>
    </location>
</feature>
<feature type="region of interest" description="Disordered" evidence="1">
    <location>
        <begin position="1"/>
        <end position="29"/>
    </location>
</feature>
<dbReference type="EMBL" id="NFZW01000013">
    <property type="protein sequence ID" value="RFA35166.1"/>
    <property type="molecule type" value="Genomic_DNA"/>
</dbReference>
<dbReference type="Proteomes" id="UP000256763">
    <property type="component" value="Unassembled WGS sequence"/>
</dbReference>
<dbReference type="Pfam" id="PF10097">
    <property type="entry name" value="DUF2335"/>
    <property type="match status" value="1"/>
</dbReference>
<comment type="caution">
    <text evidence="3">The sequence shown here is derived from an EMBL/GenBank/DDBJ whole genome shotgun (WGS) entry which is preliminary data.</text>
</comment>
<name>A0A3E0WT68_9GAMM</name>
<organism evidence="3 4">
    <name type="scientific">Alkalilimnicola ehrlichii</name>
    <dbReference type="NCBI Taxonomy" id="351052"/>
    <lineage>
        <taxon>Bacteria</taxon>
        <taxon>Pseudomonadati</taxon>
        <taxon>Pseudomonadota</taxon>
        <taxon>Gammaproteobacteria</taxon>
        <taxon>Chromatiales</taxon>
        <taxon>Ectothiorhodospiraceae</taxon>
        <taxon>Alkalilimnicola</taxon>
    </lineage>
</organism>
<feature type="compositionally biased region" description="Polar residues" evidence="1">
    <location>
        <begin position="20"/>
        <end position="29"/>
    </location>
</feature>